<name>A0ABR9K0W9_9ACTN</name>
<evidence type="ECO:0000313" key="3">
    <source>
        <dbReference type="Proteomes" id="UP000627838"/>
    </source>
</evidence>
<proteinExistence type="predicted"/>
<dbReference type="Pfam" id="PF13302">
    <property type="entry name" value="Acetyltransf_3"/>
    <property type="match status" value="1"/>
</dbReference>
<dbReference type="PROSITE" id="PS51186">
    <property type="entry name" value="GNAT"/>
    <property type="match status" value="1"/>
</dbReference>
<dbReference type="Proteomes" id="UP000627838">
    <property type="component" value="Unassembled WGS sequence"/>
</dbReference>
<dbReference type="InterPro" id="IPR016181">
    <property type="entry name" value="Acyl_CoA_acyltransferase"/>
</dbReference>
<protein>
    <submittedName>
        <fullName evidence="2">RimJ/RimL family protein N-acetyltransferase</fullName>
    </submittedName>
</protein>
<dbReference type="RefSeq" id="WP_192762507.1">
    <property type="nucleotide sequence ID" value="NZ_JADBDZ010000001.1"/>
</dbReference>
<accession>A0ABR9K0W9</accession>
<dbReference type="PANTHER" id="PTHR43792">
    <property type="entry name" value="GNAT FAMILY, PUTATIVE (AFU_ORTHOLOGUE AFUA_3G00765)-RELATED-RELATED"/>
    <property type="match status" value="1"/>
</dbReference>
<dbReference type="InterPro" id="IPR051531">
    <property type="entry name" value="N-acetyltransferase"/>
</dbReference>
<reference evidence="2 3" key="1">
    <citation type="submission" date="2020-10" db="EMBL/GenBank/DDBJ databases">
        <title>Sequencing the genomes of 1000 actinobacteria strains.</title>
        <authorList>
            <person name="Klenk H.-P."/>
        </authorList>
    </citation>
    <scope>NUCLEOTIDE SEQUENCE [LARGE SCALE GENOMIC DNA]</scope>
    <source>
        <strain evidence="2 3">DSM 46744</strain>
    </source>
</reference>
<evidence type="ECO:0000259" key="1">
    <source>
        <dbReference type="PROSITE" id="PS51186"/>
    </source>
</evidence>
<organism evidence="2 3">
    <name type="scientific">Actinomadura algeriensis</name>
    <dbReference type="NCBI Taxonomy" id="1679523"/>
    <lineage>
        <taxon>Bacteria</taxon>
        <taxon>Bacillati</taxon>
        <taxon>Actinomycetota</taxon>
        <taxon>Actinomycetes</taxon>
        <taxon>Streptosporangiales</taxon>
        <taxon>Thermomonosporaceae</taxon>
        <taxon>Actinomadura</taxon>
    </lineage>
</organism>
<keyword evidence="3" id="KW-1185">Reference proteome</keyword>
<comment type="caution">
    <text evidence="2">The sequence shown here is derived from an EMBL/GenBank/DDBJ whole genome shotgun (WGS) entry which is preliminary data.</text>
</comment>
<dbReference type="PANTHER" id="PTHR43792:SF1">
    <property type="entry name" value="N-ACETYLTRANSFERASE DOMAIN-CONTAINING PROTEIN"/>
    <property type="match status" value="1"/>
</dbReference>
<feature type="domain" description="N-acetyltransferase" evidence="1">
    <location>
        <begin position="10"/>
        <end position="171"/>
    </location>
</feature>
<sequence>MRELLNTERLALRPVSMRDHRPLLAHWTSPPVRRHLFGDAAVSAVQVTEIIAASRRDFASLGYGLWTLRPALRGEGPLVGVAGLTGRDGPGAGVEIVYSLEPEHWGEGLAAEASRAVLDYAFGVVGVRRVAAEIDPDSAVSMRVAERLGMRPVPDGPAGPDGASFYAADRSGWTAARIPVDAVDAVRAVHREDAVEAVDGVRPARPVRPVTPAATSAG</sequence>
<dbReference type="InterPro" id="IPR000182">
    <property type="entry name" value="GNAT_dom"/>
</dbReference>
<dbReference type="SUPFAM" id="SSF55729">
    <property type="entry name" value="Acyl-CoA N-acyltransferases (Nat)"/>
    <property type="match status" value="1"/>
</dbReference>
<dbReference type="EMBL" id="JADBDZ010000001">
    <property type="protein sequence ID" value="MBE1536479.1"/>
    <property type="molecule type" value="Genomic_DNA"/>
</dbReference>
<evidence type="ECO:0000313" key="2">
    <source>
        <dbReference type="EMBL" id="MBE1536479.1"/>
    </source>
</evidence>
<dbReference type="Gene3D" id="3.40.630.30">
    <property type="match status" value="1"/>
</dbReference>
<gene>
    <name evidence="2" type="ORF">H4W34_006312</name>
</gene>